<proteinExistence type="predicted"/>
<sequence length="162" mass="18404">MAPRYVDIYKPEYTVLCGCHVRKVALFIAYVSLIIAVIGIIGPLVNHQWYYALSAIILIFSCVFIIIADAKAKPRFYLAYLIVTGIYVVIKLLEILFYIVIFCEPSIVGSKDPDTTKAYCIIAIVITVFVALPNLYFWYVVKKAKNYMEKEICSGNVRRQSA</sequence>
<evidence type="ECO:0000313" key="1">
    <source>
        <dbReference type="Proteomes" id="UP000887576"/>
    </source>
</evidence>
<dbReference type="Proteomes" id="UP000887576">
    <property type="component" value="Unplaced"/>
</dbReference>
<accession>A0AC34PVB8</accession>
<organism evidence="1 2">
    <name type="scientific">Panagrolaimus sp. JU765</name>
    <dbReference type="NCBI Taxonomy" id="591449"/>
    <lineage>
        <taxon>Eukaryota</taxon>
        <taxon>Metazoa</taxon>
        <taxon>Ecdysozoa</taxon>
        <taxon>Nematoda</taxon>
        <taxon>Chromadorea</taxon>
        <taxon>Rhabditida</taxon>
        <taxon>Tylenchina</taxon>
        <taxon>Panagrolaimomorpha</taxon>
        <taxon>Panagrolaimoidea</taxon>
        <taxon>Panagrolaimidae</taxon>
        <taxon>Panagrolaimus</taxon>
    </lineage>
</organism>
<name>A0AC34PVB8_9BILA</name>
<dbReference type="WBParaSite" id="JU765_v2.g10283.t1">
    <property type="protein sequence ID" value="JU765_v2.g10283.t1"/>
    <property type="gene ID" value="JU765_v2.g10283"/>
</dbReference>
<evidence type="ECO:0000313" key="2">
    <source>
        <dbReference type="WBParaSite" id="JU765_v2.g10283.t1"/>
    </source>
</evidence>
<protein>
    <submittedName>
        <fullName evidence="2">Uncharacterized protein</fullName>
    </submittedName>
</protein>
<reference evidence="2" key="1">
    <citation type="submission" date="2022-11" db="UniProtKB">
        <authorList>
            <consortium name="WormBaseParasite"/>
        </authorList>
    </citation>
    <scope>IDENTIFICATION</scope>
</reference>